<dbReference type="GO" id="GO:0008966">
    <property type="term" value="F:phosphoglucosamine mutase activity"/>
    <property type="evidence" value="ECO:0007669"/>
    <property type="project" value="UniProtKB-UniRule"/>
</dbReference>
<dbReference type="GO" id="GO:0004615">
    <property type="term" value="F:phosphomannomutase activity"/>
    <property type="evidence" value="ECO:0007669"/>
    <property type="project" value="TreeGrafter"/>
</dbReference>
<evidence type="ECO:0000313" key="15">
    <source>
        <dbReference type="Proteomes" id="UP000512184"/>
    </source>
</evidence>
<comment type="PTM">
    <text evidence="6">Activated by phosphorylation.</text>
</comment>
<dbReference type="GO" id="GO:0000287">
    <property type="term" value="F:magnesium ion binding"/>
    <property type="evidence" value="ECO:0007669"/>
    <property type="project" value="UniProtKB-UniRule"/>
</dbReference>
<dbReference type="InterPro" id="IPR005845">
    <property type="entry name" value="A-D-PHexomutase_a/b/a-II"/>
</dbReference>
<evidence type="ECO:0000256" key="2">
    <source>
        <dbReference type="ARBA" id="ARBA00022553"/>
    </source>
</evidence>
<evidence type="ECO:0000256" key="1">
    <source>
        <dbReference type="ARBA" id="ARBA00010231"/>
    </source>
</evidence>
<reference evidence="14" key="2">
    <citation type="journal article" date="2021" name="Front. Microbiol.">
        <title>Generation of Tetracycline and Rifamycin Resistant Chlamydia Suis Recombinants.</title>
        <authorList>
            <person name="Marti H."/>
            <person name="Bommana S."/>
            <person name="Read T.D."/>
            <person name="Pesch T."/>
            <person name="Prahauser B."/>
            <person name="Dean D."/>
            <person name="Borel N."/>
        </authorList>
    </citation>
    <scope>NUCLEOTIDE SEQUENCE</scope>
    <source>
        <strain evidence="14">208.1</strain>
    </source>
</reference>
<dbReference type="NCBIfam" id="NF008139">
    <property type="entry name" value="PRK10887.1"/>
    <property type="match status" value="1"/>
</dbReference>
<dbReference type="GO" id="GO:0005829">
    <property type="term" value="C:cytosol"/>
    <property type="evidence" value="ECO:0007669"/>
    <property type="project" value="TreeGrafter"/>
</dbReference>
<sequence>MTREVRQLFGTDGVRGRANFEPMTVETSVLLGKAVAGVLLERHTGKHRVVVGKDTRLSGYMFENALIAGLTSMGIETLMLGPIPTPGVAFITRAYRADAGIMISASHNPYRDNGIKIFSSDGFKIGQAVEERIEAMIVSKSFGKLPDDHAVGKNKHVRDATGRYIEYAKATFPKGRTLKGLRIVLDCAHGATYRVAPSVFEELDAEVICYGCEPSGCNINEGCGALWPSTIQKAVIEHEADVGIALDGDGDRLIMVDEKGHIVDGDMLLSICASDLKKRQALPENRVVATVMTNFGVLRYLESQGIQVTISPVGDRHVLQHMLETQAVLGGEQSGHMIFLDYNTTGDGIVSALQVLRIMIESESTLSDLTACIVKSPQALINVPVTKKVPLETLTNVQGVLQEVKEILGDSGRILLRYSGTENICRVMVEGTKKHQVDSLAKTIVDVVEAEIGAEISE</sequence>
<dbReference type="SUPFAM" id="SSF55957">
    <property type="entry name" value="Phosphoglucomutase, C-terminal domain"/>
    <property type="match status" value="1"/>
</dbReference>
<dbReference type="InterPro" id="IPR005843">
    <property type="entry name" value="A-D-PHexomutase_C"/>
</dbReference>
<feature type="binding site" evidence="6">
    <location>
        <position position="247"/>
    </location>
    <ligand>
        <name>Mg(2+)</name>
        <dbReference type="ChEBI" id="CHEBI:18420"/>
    </ligand>
</feature>
<keyword evidence="2 6" id="KW-0597">Phosphoprotein</keyword>
<comment type="function">
    <text evidence="6 8">Catalyzes the conversion of glucosamine-6-phosphate to glucosamine-1-phosphate.</text>
</comment>
<dbReference type="EC" id="5.4.2.10" evidence="6 8"/>
<dbReference type="Pfam" id="PF02880">
    <property type="entry name" value="PGM_PMM_III"/>
    <property type="match status" value="1"/>
</dbReference>
<dbReference type="GO" id="GO:0006048">
    <property type="term" value="P:UDP-N-acetylglucosamine biosynthetic process"/>
    <property type="evidence" value="ECO:0007669"/>
    <property type="project" value="TreeGrafter"/>
</dbReference>
<name>A0AAQ0ELZ6_9CHLA</name>
<dbReference type="Proteomes" id="UP000512184">
    <property type="component" value="Chromosome"/>
</dbReference>
<dbReference type="EMBL" id="CP063185">
    <property type="protein sequence ID" value="QYC74802.1"/>
    <property type="molecule type" value="Genomic_DNA"/>
</dbReference>
<dbReference type="EMBL" id="CP035278">
    <property type="protein sequence ID" value="QHP83097.1"/>
    <property type="molecule type" value="Genomic_DNA"/>
</dbReference>
<feature type="active site" description="Phosphoserine intermediate" evidence="6">
    <location>
        <position position="106"/>
    </location>
</feature>
<dbReference type="InterPro" id="IPR016066">
    <property type="entry name" value="A-D-PHexomutase_CS"/>
</dbReference>
<dbReference type="SUPFAM" id="SSF53738">
    <property type="entry name" value="Phosphoglucomutase, first 3 domains"/>
    <property type="match status" value="3"/>
</dbReference>
<gene>
    <name evidence="6 13" type="primary">glmM</name>
    <name evidence="13" type="ORF">Chls_222</name>
    <name evidence="14" type="ORF">INQ84_02285</name>
</gene>
<feature type="domain" description="Alpha-D-phosphohexomutase alpha/beta/alpha" evidence="12">
    <location>
        <begin position="264"/>
        <end position="371"/>
    </location>
</feature>
<dbReference type="PANTHER" id="PTHR42946">
    <property type="entry name" value="PHOSPHOHEXOSE MUTASE"/>
    <property type="match status" value="1"/>
</dbReference>
<dbReference type="InterPro" id="IPR050060">
    <property type="entry name" value="Phosphoglucosamine_mutase"/>
</dbReference>
<dbReference type="InterPro" id="IPR016055">
    <property type="entry name" value="A-D-PHexomutase_a/b/a-I/II/III"/>
</dbReference>
<dbReference type="GO" id="GO:0005975">
    <property type="term" value="P:carbohydrate metabolic process"/>
    <property type="evidence" value="ECO:0007669"/>
    <property type="project" value="InterPro"/>
</dbReference>
<accession>A0AAQ0ELZ6</accession>
<evidence type="ECO:0000259" key="10">
    <source>
        <dbReference type="Pfam" id="PF02878"/>
    </source>
</evidence>
<keyword evidence="15" id="KW-1185">Reference proteome</keyword>
<feature type="domain" description="Alpha-D-phosphohexomutase alpha/beta/alpha" evidence="10">
    <location>
        <begin position="6"/>
        <end position="141"/>
    </location>
</feature>
<evidence type="ECO:0000313" key="16">
    <source>
        <dbReference type="Proteomes" id="UP000825134"/>
    </source>
</evidence>
<dbReference type="InterPro" id="IPR006352">
    <property type="entry name" value="GlmM_bact"/>
</dbReference>
<feature type="binding site" evidence="6">
    <location>
        <position position="251"/>
    </location>
    <ligand>
        <name>Mg(2+)</name>
        <dbReference type="ChEBI" id="CHEBI:18420"/>
    </ligand>
</feature>
<feature type="domain" description="Alpha-D-phosphohexomutase alpha/beta/alpha" evidence="11">
    <location>
        <begin position="163"/>
        <end position="260"/>
    </location>
</feature>
<evidence type="ECO:0000256" key="3">
    <source>
        <dbReference type="ARBA" id="ARBA00022723"/>
    </source>
</evidence>
<dbReference type="Proteomes" id="UP000825134">
    <property type="component" value="Chromosome"/>
</dbReference>
<dbReference type="Pfam" id="PF02878">
    <property type="entry name" value="PGM_PMM_I"/>
    <property type="match status" value="1"/>
</dbReference>
<organism evidence="14 16">
    <name type="scientific">Chlamydia suis</name>
    <dbReference type="NCBI Taxonomy" id="83559"/>
    <lineage>
        <taxon>Bacteria</taxon>
        <taxon>Pseudomonadati</taxon>
        <taxon>Chlamydiota</taxon>
        <taxon>Chlamydiia</taxon>
        <taxon>Chlamydiales</taxon>
        <taxon>Chlamydiaceae</taxon>
        <taxon>Chlamydia/Chlamydophila group</taxon>
        <taxon>Chlamydia</taxon>
    </lineage>
</organism>
<keyword evidence="4 6" id="KW-0460">Magnesium</keyword>
<dbReference type="Pfam" id="PF00408">
    <property type="entry name" value="PGM_PMM_IV"/>
    <property type="match status" value="1"/>
</dbReference>
<dbReference type="InterPro" id="IPR036900">
    <property type="entry name" value="A-D-PHexomutase_C_sf"/>
</dbReference>
<dbReference type="AlphaFoldDB" id="A0AAQ0ELZ6"/>
<dbReference type="HAMAP" id="MF_01554_B">
    <property type="entry name" value="GlmM_B"/>
    <property type="match status" value="1"/>
</dbReference>
<evidence type="ECO:0000256" key="7">
    <source>
        <dbReference type="RuleBase" id="RU004326"/>
    </source>
</evidence>
<protein>
    <recommendedName>
        <fullName evidence="6 8">Phosphoglucosamine mutase</fullName>
        <ecNumber evidence="6 8">5.4.2.10</ecNumber>
    </recommendedName>
</protein>
<dbReference type="InterPro" id="IPR005841">
    <property type="entry name" value="Alpha-D-phosphohexomutase_SF"/>
</dbReference>
<dbReference type="FunFam" id="3.30.310.50:FF:000001">
    <property type="entry name" value="Phosphoglucosamine mutase"/>
    <property type="match status" value="1"/>
</dbReference>
<feature type="domain" description="Alpha-D-phosphohexomutase C-terminal" evidence="9">
    <location>
        <begin position="380"/>
        <end position="446"/>
    </location>
</feature>
<evidence type="ECO:0000313" key="13">
    <source>
        <dbReference type="EMBL" id="QHP83097.1"/>
    </source>
</evidence>
<dbReference type="Gene3D" id="3.30.310.50">
    <property type="entry name" value="Alpha-D-phosphohexomutase, C-terminal domain"/>
    <property type="match status" value="1"/>
</dbReference>
<dbReference type="NCBIfam" id="TIGR01455">
    <property type="entry name" value="glmM"/>
    <property type="match status" value="1"/>
</dbReference>
<keyword evidence="5 6" id="KW-0413">Isomerase</keyword>
<evidence type="ECO:0000259" key="12">
    <source>
        <dbReference type="Pfam" id="PF02880"/>
    </source>
</evidence>
<feature type="binding site" evidence="6">
    <location>
        <position position="249"/>
    </location>
    <ligand>
        <name>Mg(2+)</name>
        <dbReference type="ChEBI" id="CHEBI:18420"/>
    </ligand>
</feature>
<reference evidence="13 15" key="1">
    <citation type="submission" date="2019-01" db="EMBL/GenBank/DDBJ databases">
        <title>Whole genome sequencing and annotation enables comparative genome analysis that reveals unique features of the Chlamydia suis R19 Genome.</title>
        <authorList>
            <person name="Dimond Z.E."/>
        </authorList>
    </citation>
    <scope>NUCLEOTIDE SEQUENCE [LARGE SCALE GENOMIC DNA]</scope>
    <source>
        <strain evidence="13 15">R19</strain>
    </source>
</reference>
<dbReference type="GO" id="GO:0009252">
    <property type="term" value="P:peptidoglycan biosynthetic process"/>
    <property type="evidence" value="ECO:0007669"/>
    <property type="project" value="TreeGrafter"/>
</dbReference>
<evidence type="ECO:0000259" key="9">
    <source>
        <dbReference type="Pfam" id="PF00408"/>
    </source>
</evidence>
<evidence type="ECO:0000313" key="14">
    <source>
        <dbReference type="EMBL" id="QYC74802.1"/>
    </source>
</evidence>
<dbReference type="RefSeq" id="WP_080122661.1">
    <property type="nucleotide sequence ID" value="NZ_CP035278.1"/>
</dbReference>
<comment type="cofactor">
    <cofactor evidence="6">
        <name>Mg(2+)</name>
        <dbReference type="ChEBI" id="CHEBI:18420"/>
    </cofactor>
    <text evidence="6">Binds 1 Mg(2+) ion per subunit.</text>
</comment>
<dbReference type="FunFam" id="3.40.120.10:FF:000003">
    <property type="entry name" value="Phosphoglucosamine mutase"/>
    <property type="match status" value="1"/>
</dbReference>
<comment type="catalytic activity">
    <reaction evidence="6 8">
        <text>alpha-D-glucosamine 1-phosphate = D-glucosamine 6-phosphate</text>
        <dbReference type="Rhea" id="RHEA:23424"/>
        <dbReference type="ChEBI" id="CHEBI:58516"/>
        <dbReference type="ChEBI" id="CHEBI:58725"/>
        <dbReference type="EC" id="5.4.2.10"/>
    </reaction>
</comment>
<dbReference type="PRINTS" id="PR00509">
    <property type="entry name" value="PGMPMM"/>
</dbReference>
<feature type="modified residue" description="Phosphoserine" evidence="6">
    <location>
        <position position="106"/>
    </location>
</feature>
<dbReference type="FunFam" id="3.40.120.10:FF:000001">
    <property type="entry name" value="Phosphoglucosamine mutase"/>
    <property type="match status" value="1"/>
</dbReference>
<dbReference type="PROSITE" id="PS00710">
    <property type="entry name" value="PGM_PMM"/>
    <property type="match status" value="1"/>
</dbReference>
<dbReference type="PANTHER" id="PTHR42946:SF1">
    <property type="entry name" value="PHOSPHOGLUCOMUTASE (ALPHA-D-GLUCOSE-1,6-BISPHOSPHATE-DEPENDENT)"/>
    <property type="match status" value="1"/>
</dbReference>
<dbReference type="InterPro" id="IPR005846">
    <property type="entry name" value="A-D-PHexomutase_a/b/a-III"/>
</dbReference>
<feature type="binding site" description="via phosphate group" evidence="6">
    <location>
        <position position="106"/>
    </location>
    <ligand>
        <name>Mg(2+)</name>
        <dbReference type="ChEBI" id="CHEBI:18420"/>
    </ligand>
</feature>
<evidence type="ECO:0000259" key="11">
    <source>
        <dbReference type="Pfam" id="PF02879"/>
    </source>
</evidence>
<proteinExistence type="inferred from homology"/>
<dbReference type="Pfam" id="PF02879">
    <property type="entry name" value="PGM_PMM_II"/>
    <property type="match status" value="1"/>
</dbReference>
<keyword evidence="3 6" id="KW-0479">Metal-binding</keyword>
<evidence type="ECO:0000256" key="6">
    <source>
        <dbReference type="HAMAP-Rule" id="MF_01554"/>
    </source>
</evidence>
<dbReference type="CDD" id="cd05802">
    <property type="entry name" value="GlmM"/>
    <property type="match status" value="1"/>
</dbReference>
<evidence type="ECO:0000256" key="5">
    <source>
        <dbReference type="ARBA" id="ARBA00023235"/>
    </source>
</evidence>
<evidence type="ECO:0000256" key="4">
    <source>
        <dbReference type="ARBA" id="ARBA00022842"/>
    </source>
</evidence>
<evidence type="ECO:0000256" key="8">
    <source>
        <dbReference type="RuleBase" id="RU004327"/>
    </source>
</evidence>
<dbReference type="Gene3D" id="3.40.120.10">
    <property type="entry name" value="Alpha-D-Glucose-1,6-Bisphosphate, subunit A, domain 3"/>
    <property type="match status" value="3"/>
</dbReference>
<dbReference type="InterPro" id="IPR005844">
    <property type="entry name" value="A-D-PHexomutase_a/b/a-I"/>
</dbReference>
<comment type="similarity">
    <text evidence="1 6 7">Belongs to the phosphohexose mutase family.</text>
</comment>